<dbReference type="SUPFAM" id="SSF48592">
    <property type="entry name" value="GroEL equatorial domain-like"/>
    <property type="match status" value="1"/>
</dbReference>
<evidence type="ECO:0000256" key="4">
    <source>
        <dbReference type="ARBA" id="ARBA00022490"/>
    </source>
</evidence>
<evidence type="ECO:0000256" key="7">
    <source>
        <dbReference type="ARBA" id="ARBA00023186"/>
    </source>
</evidence>
<organism evidence="10 11">
    <name type="scientific">Helicoverpa armigera</name>
    <name type="common">Cotton bollworm</name>
    <name type="synonym">Heliothis armigera</name>
    <dbReference type="NCBI Taxonomy" id="29058"/>
    <lineage>
        <taxon>Eukaryota</taxon>
        <taxon>Metazoa</taxon>
        <taxon>Ecdysozoa</taxon>
        <taxon>Arthropoda</taxon>
        <taxon>Hexapoda</taxon>
        <taxon>Insecta</taxon>
        <taxon>Pterygota</taxon>
        <taxon>Neoptera</taxon>
        <taxon>Endopterygota</taxon>
        <taxon>Lepidoptera</taxon>
        <taxon>Glossata</taxon>
        <taxon>Ditrysia</taxon>
        <taxon>Noctuoidea</taxon>
        <taxon>Noctuidae</taxon>
        <taxon>Heliothinae</taxon>
        <taxon>Helicoverpa</taxon>
    </lineage>
</organism>
<dbReference type="GO" id="GO:0140662">
    <property type="term" value="F:ATP-dependent protein folding chaperone"/>
    <property type="evidence" value="ECO:0007669"/>
    <property type="project" value="InterPro"/>
</dbReference>
<keyword evidence="6 9" id="KW-0067">ATP-binding</keyword>
<dbReference type="InterPro" id="IPR002423">
    <property type="entry name" value="Cpn60/GroEL/TCP-1"/>
</dbReference>
<dbReference type="Gene3D" id="1.10.560.10">
    <property type="entry name" value="GroEL-like equatorial domain"/>
    <property type="match status" value="1"/>
</dbReference>
<keyword evidence="4" id="KW-0963">Cytoplasm</keyword>
<accession>A0A2W1BDA6</accession>
<dbReference type="PANTHER" id="PTHR11353">
    <property type="entry name" value="CHAPERONIN"/>
    <property type="match status" value="1"/>
</dbReference>
<reference evidence="10 11" key="1">
    <citation type="journal article" date="2017" name="BMC Biol.">
        <title>Genomic innovations, transcriptional plasticity and gene loss underlying the evolution and divergence of two highly polyphagous and invasive Helicoverpa pest species.</title>
        <authorList>
            <person name="Pearce S.L."/>
            <person name="Clarke D.F."/>
            <person name="East P.D."/>
            <person name="Elfekih S."/>
            <person name="Gordon K.H."/>
            <person name="Jermiin L.S."/>
            <person name="McGaughran A."/>
            <person name="Oakeshott J.G."/>
            <person name="Papanikolaou A."/>
            <person name="Perera O.P."/>
            <person name="Rane R.V."/>
            <person name="Richards S."/>
            <person name="Tay W.T."/>
            <person name="Walsh T.K."/>
            <person name="Anderson A."/>
            <person name="Anderson C.J."/>
            <person name="Asgari S."/>
            <person name="Board P.G."/>
            <person name="Bretschneider A."/>
            <person name="Campbell P.M."/>
            <person name="Chertemps T."/>
            <person name="Christeller J.T."/>
            <person name="Coppin C.W."/>
            <person name="Downes S.J."/>
            <person name="Duan G."/>
            <person name="Farnsworth C.A."/>
            <person name="Good R.T."/>
            <person name="Han L.B."/>
            <person name="Han Y.C."/>
            <person name="Hatje K."/>
            <person name="Horne I."/>
            <person name="Huang Y.P."/>
            <person name="Hughes D.S."/>
            <person name="Jacquin-Joly E."/>
            <person name="James W."/>
            <person name="Jhangiani S."/>
            <person name="Kollmar M."/>
            <person name="Kuwar S.S."/>
            <person name="Li S."/>
            <person name="Liu N.Y."/>
            <person name="Maibeche M.T."/>
            <person name="Miller J.R."/>
            <person name="Montagne N."/>
            <person name="Perry T."/>
            <person name="Qu J."/>
            <person name="Song S.V."/>
            <person name="Sutton G.G."/>
            <person name="Vogel H."/>
            <person name="Walenz B.P."/>
            <person name="Xu W."/>
            <person name="Zhang H.J."/>
            <person name="Zou Z."/>
            <person name="Batterham P."/>
            <person name="Edwards O.R."/>
            <person name="Feyereisen R."/>
            <person name="Gibbs R.A."/>
            <person name="Heckel D.G."/>
            <person name="McGrath A."/>
            <person name="Robin C."/>
            <person name="Scherer S.E."/>
            <person name="Worley K.C."/>
            <person name="Wu Y.D."/>
        </authorList>
    </citation>
    <scope>NUCLEOTIDE SEQUENCE [LARGE SCALE GENOMIC DNA]</scope>
    <source>
        <strain evidence="10">Harm_GR_Male_#8</strain>
        <tissue evidence="10">Whole organism</tissue>
    </source>
</reference>
<dbReference type="InterPro" id="IPR017998">
    <property type="entry name" value="Chaperone_TCP-1"/>
</dbReference>
<dbReference type="InterPro" id="IPR002194">
    <property type="entry name" value="Chaperonin_TCP-1_CS"/>
</dbReference>
<dbReference type="PROSITE" id="PS00751">
    <property type="entry name" value="TCP1_2"/>
    <property type="match status" value="1"/>
</dbReference>
<dbReference type="InterPro" id="IPR027413">
    <property type="entry name" value="GROEL-like_equatorial_sf"/>
</dbReference>
<keyword evidence="5 9" id="KW-0547">Nucleotide-binding</keyword>
<dbReference type="EMBL" id="KZ150417">
    <property type="protein sequence ID" value="PZC70946.1"/>
    <property type="molecule type" value="Genomic_DNA"/>
</dbReference>
<dbReference type="GO" id="GO:0005524">
    <property type="term" value="F:ATP binding"/>
    <property type="evidence" value="ECO:0007669"/>
    <property type="project" value="UniProtKB-KW"/>
</dbReference>
<keyword evidence="7 9" id="KW-0143">Chaperone</keyword>
<keyword evidence="11" id="KW-1185">Reference proteome</keyword>
<evidence type="ECO:0000256" key="2">
    <source>
        <dbReference type="ARBA" id="ARBA00008020"/>
    </source>
</evidence>
<protein>
    <recommendedName>
        <fullName evidence="12">T-complex protein 1 subunit eta</fullName>
    </recommendedName>
</protein>
<evidence type="ECO:0000313" key="11">
    <source>
        <dbReference type="Proteomes" id="UP000249218"/>
    </source>
</evidence>
<evidence type="ECO:0008006" key="12">
    <source>
        <dbReference type="Google" id="ProtNLM"/>
    </source>
</evidence>
<dbReference type="SUPFAM" id="SSF54849">
    <property type="entry name" value="GroEL-intermediate domain like"/>
    <property type="match status" value="1"/>
</dbReference>
<dbReference type="PROSITE" id="PS00995">
    <property type="entry name" value="TCP1_3"/>
    <property type="match status" value="1"/>
</dbReference>
<dbReference type="Pfam" id="PF00118">
    <property type="entry name" value="Cpn60_TCP1"/>
    <property type="match status" value="1"/>
</dbReference>
<dbReference type="AlphaFoldDB" id="A0A2W1BDA6"/>
<dbReference type="Gene3D" id="3.30.260.10">
    <property type="entry name" value="TCP-1-like chaperonin intermediate domain"/>
    <property type="match status" value="1"/>
</dbReference>
<sequence length="277" mass="30720">MQPQILVLKEGTDQSQGKPQLISNINACQLVVDAVRTTLGPRGMDKLIVDHNGKAVISNDGATIMKLLDIVHPAAKTLVDIAKSQDAEVGDGTTSVVILAGELLKRLKPFVEEGVHPRIIIKAIRVAAKLAVDRVRELAVKIDNTSPEKQRELLTKCAATAMSSKLIHQQKDHFSKMVVDAVLGVHPRIIIKAIRVAAKLAVDRVRELAVKIDNTSPEKQRTLRIMLIRHEAYYYHILPTLTNPLASLSRPENHVPAFLNTFSNYTIIDRTFYLKTQ</sequence>
<evidence type="ECO:0000256" key="8">
    <source>
        <dbReference type="ARBA" id="ARBA00024677"/>
    </source>
</evidence>
<name>A0A2W1BDA6_HELAM</name>
<evidence type="ECO:0000256" key="6">
    <source>
        <dbReference type="ARBA" id="ARBA00022840"/>
    </source>
</evidence>
<dbReference type="GO" id="GO:0016887">
    <property type="term" value="F:ATP hydrolysis activity"/>
    <property type="evidence" value="ECO:0007669"/>
    <property type="project" value="InterPro"/>
</dbReference>
<proteinExistence type="inferred from homology"/>
<evidence type="ECO:0000256" key="9">
    <source>
        <dbReference type="RuleBase" id="RU004187"/>
    </source>
</evidence>
<gene>
    <name evidence="10" type="primary">HaOG214583</name>
    <name evidence="10" type="ORF">B5X24_HaOG214583</name>
</gene>
<dbReference type="PRINTS" id="PR00304">
    <property type="entry name" value="TCOMPLEXTCP1"/>
</dbReference>
<dbReference type="PROSITE" id="PS00750">
    <property type="entry name" value="TCP1_1"/>
    <property type="match status" value="1"/>
</dbReference>
<evidence type="ECO:0000313" key="10">
    <source>
        <dbReference type="EMBL" id="PZC70946.1"/>
    </source>
</evidence>
<evidence type="ECO:0000256" key="5">
    <source>
        <dbReference type="ARBA" id="ARBA00022741"/>
    </source>
</evidence>
<comment type="function">
    <text evidence="8">Molecular chaperone; assists the folding of proteins upon ATP hydrolysis. Known to play a role, in vitro, in the folding of actin and tubulin.</text>
</comment>
<dbReference type="GO" id="GO:0051082">
    <property type="term" value="F:unfolded protein binding"/>
    <property type="evidence" value="ECO:0007669"/>
    <property type="project" value="InterPro"/>
</dbReference>
<evidence type="ECO:0000256" key="1">
    <source>
        <dbReference type="ARBA" id="ARBA00004496"/>
    </source>
</evidence>
<dbReference type="InterPro" id="IPR027410">
    <property type="entry name" value="TCP-1-like_intermed_sf"/>
</dbReference>
<comment type="subunit">
    <text evidence="3">Heterooligomeric complex of about 850 to 900 kDa that forms two stacked rings, 12 to 16 nm in diameter.</text>
</comment>
<dbReference type="Proteomes" id="UP000249218">
    <property type="component" value="Unassembled WGS sequence"/>
</dbReference>
<comment type="similarity">
    <text evidence="2 9">Belongs to the TCP-1 chaperonin family.</text>
</comment>
<dbReference type="FunFam" id="1.10.560.10:FF:000045">
    <property type="entry name" value="T-complex protein 1 subunit eta"/>
    <property type="match status" value="1"/>
</dbReference>
<comment type="subcellular location">
    <subcellularLocation>
        <location evidence="1">Cytoplasm</location>
    </subcellularLocation>
</comment>
<dbReference type="OrthoDB" id="1935484at2759"/>
<evidence type="ECO:0000256" key="3">
    <source>
        <dbReference type="ARBA" id="ARBA00011531"/>
    </source>
</evidence>
<dbReference type="GO" id="GO:0005737">
    <property type="term" value="C:cytoplasm"/>
    <property type="evidence" value="ECO:0007669"/>
    <property type="project" value="UniProtKB-SubCell"/>
</dbReference>